<feature type="domain" description="Large ribosomal subunit protein bL12 C-terminal" evidence="4">
    <location>
        <begin position="36"/>
        <end position="101"/>
    </location>
</feature>
<protein>
    <submittedName>
        <fullName evidence="5">50S ribosomal protein L7/L12</fullName>
    </submittedName>
</protein>
<dbReference type="Gene3D" id="3.30.1390.10">
    <property type="match status" value="1"/>
</dbReference>
<keyword evidence="2 5" id="KW-0689">Ribosomal protein</keyword>
<dbReference type="GO" id="GO:0003735">
    <property type="term" value="F:structural constituent of ribosome"/>
    <property type="evidence" value="ECO:0007669"/>
    <property type="project" value="InterPro"/>
</dbReference>
<dbReference type="NCBIfam" id="TIGR00855">
    <property type="entry name" value="L12"/>
    <property type="match status" value="1"/>
</dbReference>
<sequence length="102" mass="10566">MELVEAMKEEFGIDPTAVAVAAGPVAGEEAAAKTEFNVVLKAPGGNKVAVIKAVKEITGAGLMDAKKMVESTPATLKENVKEEEANELKAKLEEAGAEVELA</sequence>
<evidence type="ECO:0000313" key="5">
    <source>
        <dbReference type="EMBL" id="GFR75244.1"/>
    </source>
</evidence>
<dbReference type="GO" id="GO:0003729">
    <property type="term" value="F:mRNA binding"/>
    <property type="evidence" value="ECO:0007669"/>
    <property type="project" value="TreeGrafter"/>
</dbReference>
<evidence type="ECO:0000259" key="4">
    <source>
        <dbReference type="Pfam" id="PF00542"/>
    </source>
</evidence>
<evidence type="ECO:0000256" key="2">
    <source>
        <dbReference type="ARBA" id="ARBA00022980"/>
    </source>
</evidence>
<evidence type="ECO:0000313" key="6">
    <source>
        <dbReference type="Proteomes" id="UP000762676"/>
    </source>
</evidence>
<evidence type="ECO:0000256" key="1">
    <source>
        <dbReference type="ARBA" id="ARBA00007197"/>
    </source>
</evidence>
<dbReference type="GO" id="GO:0022625">
    <property type="term" value="C:cytosolic large ribosomal subunit"/>
    <property type="evidence" value="ECO:0007669"/>
    <property type="project" value="TreeGrafter"/>
</dbReference>
<dbReference type="GO" id="GO:0006412">
    <property type="term" value="P:translation"/>
    <property type="evidence" value="ECO:0007669"/>
    <property type="project" value="InterPro"/>
</dbReference>
<organism evidence="5 6">
    <name type="scientific">Elysia marginata</name>
    <dbReference type="NCBI Taxonomy" id="1093978"/>
    <lineage>
        <taxon>Eukaryota</taxon>
        <taxon>Metazoa</taxon>
        <taxon>Spiralia</taxon>
        <taxon>Lophotrochozoa</taxon>
        <taxon>Mollusca</taxon>
        <taxon>Gastropoda</taxon>
        <taxon>Heterobranchia</taxon>
        <taxon>Euthyneura</taxon>
        <taxon>Panpulmonata</taxon>
        <taxon>Sacoglossa</taxon>
        <taxon>Placobranchoidea</taxon>
        <taxon>Plakobranchidae</taxon>
        <taxon>Elysia</taxon>
    </lineage>
</organism>
<dbReference type="SUPFAM" id="SSF54736">
    <property type="entry name" value="ClpS-like"/>
    <property type="match status" value="1"/>
</dbReference>
<dbReference type="Gene3D" id="1.20.5.710">
    <property type="entry name" value="Single helix bin"/>
    <property type="match status" value="1"/>
</dbReference>
<dbReference type="Proteomes" id="UP000762676">
    <property type="component" value="Unassembled WGS sequence"/>
</dbReference>
<name>A0AAV4FQ66_9GAST</name>
<proteinExistence type="inferred from homology"/>
<keyword evidence="6" id="KW-1185">Reference proteome</keyword>
<dbReference type="CDD" id="cd00387">
    <property type="entry name" value="Ribosomal_L7_L12"/>
    <property type="match status" value="1"/>
</dbReference>
<dbReference type="PANTHER" id="PTHR45987">
    <property type="entry name" value="39S RIBOSOMAL PROTEIN L12"/>
    <property type="match status" value="1"/>
</dbReference>
<reference evidence="5 6" key="1">
    <citation type="journal article" date="2021" name="Elife">
        <title>Chloroplast acquisition without the gene transfer in kleptoplastic sea slugs, Plakobranchus ocellatus.</title>
        <authorList>
            <person name="Maeda T."/>
            <person name="Takahashi S."/>
            <person name="Yoshida T."/>
            <person name="Shimamura S."/>
            <person name="Takaki Y."/>
            <person name="Nagai Y."/>
            <person name="Toyoda A."/>
            <person name="Suzuki Y."/>
            <person name="Arimoto A."/>
            <person name="Ishii H."/>
            <person name="Satoh N."/>
            <person name="Nishiyama T."/>
            <person name="Hasebe M."/>
            <person name="Maruyama T."/>
            <person name="Minagawa J."/>
            <person name="Obokata J."/>
            <person name="Shigenobu S."/>
        </authorList>
    </citation>
    <scope>NUCLEOTIDE SEQUENCE [LARGE SCALE GENOMIC DNA]</scope>
</reference>
<dbReference type="InterPro" id="IPR014719">
    <property type="entry name" value="Ribosomal_bL12_C/ClpS-like"/>
</dbReference>
<accession>A0AAV4FQ66</accession>
<keyword evidence="3" id="KW-0687">Ribonucleoprotein</keyword>
<dbReference type="EMBL" id="BMAT01007964">
    <property type="protein sequence ID" value="GFR75244.1"/>
    <property type="molecule type" value="Genomic_DNA"/>
</dbReference>
<dbReference type="SUPFAM" id="SSF48300">
    <property type="entry name" value="Ribosomal protein L7/12, oligomerisation (N-terminal) domain"/>
    <property type="match status" value="1"/>
</dbReference>
<dbReference type="PANTHER" id="PTHR45987:SF4">
    <property type="entry name" value="LARGE RIBOSOMAL SUBUNIT PROTEIN BL12M"/>
    <property type="match status" value="1"/>
</dbReference>
<comment type="similarity">
    <text evidence="1">Belongs to the bacterial ribosomal protein bL12 family.</text>
</comment>
<dbReference type="Pfam" id="PF00542">
    <property type="entry name" value="Ribosomal_L12"/>
    <property type="match status" value="1"/>
</dbReference>
<gene>
    <name evidence="5" type="ORF">ElyMa_003914500</name>
</gene>
<dbReference type="InterPro" id="IPR013823">
    <property type="entry name" value="Ribosomal_bL12_C"/>
</dbReference>
<evidence type="ECO:0000256" key="3">
    <source>
        <dbReference type="ARBA" id="ARBA00023274"/>
    </source>
</evidence>
<dbReference type="FunFam" id="3.30.1390.10:FF:000001">
    <property type="entry name" value="50S ribosomal protein L7/L12"/>
    <property type="match status" value="1"/>
</dbReference>
<dbReference type="AlphaFoldDB" id="A0AAV4FQ66"/>
<dbReference type="InterPro" id="IPR036235">
    <property type="entry name" value="Ribosomal_bL12_oligo_N_sf"/>
</dbReference>
<dbReference type="InterPro" id="IPR000206">
    <property type="entry name" value="Ribosomal_bL12"/>
</dbReference>
<comment type="caution">
    <text evidence="5">The sequence shown here is derived from an EMBL/GenBank/DDBJ whole genome shotgun (WGS) entry which is preliminary data.</text>
</comment>